<dbReference type="SUPFAM" id="SSF53335">
    <property type="entry name" value="S-adenosyl-L-methionine-dependent methyltransferases"/>
    <property type="match status" value="1"/>
</dbReference>
<dbReference type="AlphaFoldDB" id="A0A2G9ZF20"/>
<sequence>MDIGCGSGDILYLLKGAGFDVYGIDISQYAVGLAHKHGLNKVTCGMEDKLKDYQDDYFDCIRGSHVLEHMVDPMNFIALSHKKLKDGGVLLLQTPNTNSLGKLFGKHAKFYRDIPRHLILFSNKSLKLALAQAGFKKIKMEYRCAFSDFRDNLFYFLEDAGGASRFGLRKKLRDNLLTNFLFLPIDLIVGVFGKGQTLTVIAEK</sequence>
<dbReference type="PANTHER" id="PTHR43861">
    <property type="entry name" value="TRANS-ACONITATE 2-METHYLTRANSFERASE-RELATED"/>
    <property type="match status" value="1"/>
</dbReference>
<dbReference type="Pfam" id="PF13489">
    <property type="entry name" value="Methyltransf_23"/>
    <property type="match status" value="1"/>
</dbReference>
<dbReference type="CDD" id="cd02440">
    <property type="entry name" value="AdoMet_MTases"/>
    <property type="match status" value="1"/>
</dbReference>
<evidence type="ECO:0000313" key="2">
    <source>
        <dbReference type="Proteomes" id="UP000230447"/>
    </source>
</evidence>
<evidence type="ECO:0008006" key="3">
    <source>
        <dbReference type="Google" id="ProtNLM"/>
    </source>
</evidence>
<accession>A0A2G9ZF20</accession>
<dbReference type="InterPro" id="IPR029063">
    <property type="entry name" value="SAM-dependent_MTases_sf"/>
</dbReference>
<dbReference type="Gene3D" id="3.40.50.150">
    <property type="entry name" value="Vaccinia Virus protein VP39"/>
    <property type="match status" value="1"/>
</dbReference>
<reference evidence="1 2" key="1">
    <citation type="submission" date="2017-09" db="EMBL/GenBank/DDBJ databases">
        <title>Depth-based differentiation of microbial function through sediment-hosted aquifers and enrichment of novel symbionts in the deep terrestrial subsurface.</title>
        <authorList>
            <person name="Probst A.J."/>
            <person name="Ladd B."/>
            <person name="Jarett J.K."/>
            <person name="Geller-Mcgrath D.E."/>
            <person name="Sieber C.M."/>
            <person name="Emerson J.B."/>
            <person name="Anantharaman K."/>
            <person name="Thomas B.C."/>
            <person name="Malmstrom R."/>
            <person name="Stieglmeier M."/>
            <person name="Klingl A."/>
            <person name="Woyke T."/>
            <person name="Ryan C.M."/>
            <person name="Banfield J.F."/>
        </authorList>
    </citation>
    <scope>NUCLEOTIDE SEQUENCE [LARGE SCALE GENOMIC DNA]</scope>
    <source>
        <strain evidence="1">CG23_combo_of_CG06-09_8_20_14_all_37_87_8</strain>
    </source>
</reference>
<comment type="caution">
    <text evidence="1">The sequence shown here is derived from an EMBL/GenBank/DDBJ whole genome shotgun (WGS) entry which is preliminary data.</text>
</comment>
<name>A0A2G9ZF20_9BACT</name>
<protein>
    <recommendedName>
        <fullName evidence="3">Methyltransferase type 11 domain-containing protein</fullName>
    </recommendedName>
</protein>
<gene>
    <name evidence="1" type="ORF">COX24_01855</name>
</gene>
<proteinExistence type="predicted"/>
<dbReference type="EMBL" id="PCSB01000037">
    <property type="protein sequence ID" value="PIP31757.1"/>
    <property type="molecule type" value="Genomic_DNA"/>
</dbReference>
<dbReference type="PANTHER" id="PTHR43861:SF6">
    <property type="entry name" value="METHYLTRANSFERASE TYPE 11"/>
    <property type="match status" value="1"/>
</dbReference>
<organism evidence="1 2">
    <name type="scientific">bacterium (Candidatus Gribaldobacteria) CG23_combo_of_CG06-09_8_20_14_all_37_87_8</name>
    <dbReference type="NCBI Taxonomy" id="2014278"/>
    <lineage>
        <taxon>Bacteria</taxon>
        <taxon>Candidatus Gribaldobacteria</taxon>
    </lineage>
</organism>
<evidence type="ECO:0000313" key="1">
    <source>
        <dbReference type="EMBL" id="PIP31757.1"/>
    </source>
</evidence>
<dbReference type="Proteomes" id="UP000230447">
    <property type="component" value="Unassembled WGS sequence"/>
</dbReference>